<evidence type="ECO:0000256" key="4">
    <source>
        <dbReference type="ARBA" id="ARBA00022475"/>
    </source>
</evidence>
<dbReference type="InterPro" id="IPR052180">
    <property type="entry name" value="NhaC_Na-H+_Antiporter"/>
</dbReference>
<proteinExistence type="inferred from homology"/>
<keyword evidence="3" id="KW-0050">Antiport</keyword>
<evidence type="ECO:0000256" key="2">
    <source>
        <dbReference type="ARBA" id="ARBA00022448"/>
    </source>
</evidence>
<keyword evidence="4" id="KW-1003">Cell membrane</keyword>
<feature type="transmembrane region" description="Helical" evidence="9">
    <location>
        <begin position="362"/>
        <end position="388"/>
    </location>
</feature>
<evidence type="ECO:0000256" key="6">
    <source>
        <dbReference type="ARBA" id="ARBA00022989"/>
    </source>
</evidence>
<feature type="transmembrane region" description="Helical" evidence="9">
    <location>
        <begin position="106"/>
        <end position="134"/>
    </location>
</feature>
<sequence>MLKREVQKGRAKMKKDVTIKEALFLLVVLLAMIGTLIIGFKLPAHVALLFALAVVFLFAGYKKVSWKTIQEGIQEGITPGLVPIIIFILIGALISVWIAAGTIPTIMVYGFSVLSVQFFLPTVFLICGIVGATVGSSFTTISTVGIAFLGMGQIMGLNPAITTGAIVSGAFLGNSISPLSDTANLSAAIAEVDLFQHIKHELWTVLPAAFLSLLGYTFLSFRATQTVAGDGIETISQTLHEFYTISPVTLLPVVVLFFAAWRKIPAIPTLLTSIVLSILVRYLYHPTTSLASIGSWIQDGYISKTGVANVDLLLTRGGMQSMMWSVSLILLALSLGGLLVKLNIIETILAQVEELMKTKSRLILMTALSSIGINLLIGEQYLSIILPGKAYKENYRKISLPDKYLSRTLSDAGATFNPLIPWGVSGVFIAGTLGISTLSYLPFAFFCYLVPLITIGAGFMKTKEN</sequence>
<evidence type="ECO:0000256" key="3">
    <source>
        <dbReference type="ARBA" id="ARBA00022449"/>
    </source>
</evidence>
<dbReference type="RefSeq" id="WP_233637709.1">
    <property type="nucleotide sequence ID" value="NZ_BJOJ01000067.1"/>
</dbReference>
<keyword evidence="2" id="KW-0813">Transport</keyword>
<feature type="transmembrane region" description="Helical" evidence="9">
    <location>
        <begin position="44"/>
        <end position="61"/>
    </location>
</feature>
<dbReference type="Pfam" id="PF03553">
    <property type="entry name" value="Na_H_antiporter"/>
    <property type="match status" value="1"/>
</dbReference>
<evidence type="ECO:0000256" key="1">
    <source>
        <dbReference type="ARBA" id="ARBA00004651"/>
    </source>
</evidence>
<feature type="transmembrane region" description="Helical" evidence="9">
    <location>
        <begin position="202"/>
        <end position="221"/>
    </location>
</feature>
<feature type="transmembrane region" description="Helical" evidence="9">
    <location>
        <begin position="409"/>
        <end position="434"/>
    </location>
</feature>
<comment type="similarity">
    <text evidence="8">Belongs to the NhaC Na(+)/H(+) (TC 2.A.35) antiporter family.</text>
</comment>
<dbReference type="Proteomes" id="UP001290462">
    <property type="component" value="Unassembled WGS sequence"/>
</dbReference>
<organism evidence="11 12">
    <name type="scientific">Carnobacterium maltaromaticum</name>
    <name type="common">Carnobacterium piscicola</name>
    <dbReference type="NCBI Taxonomy" id="2751"/>
    <lineage>
        <taxon>Bacteria</taxon>
        <taxon>Bacillati</taxon>
        <taxon>Bacillota</taxon>
        <taxon>Bacilli</taxon>
        <taxon>Lactobacillales</taxon>
        <taxon>Carnobacteriaceae</taxon>
        <taxon>Carnobacterium</taxon>
    </lineage>
</organism>
<keyword evidence="6 9" id="KW-1133">Transmembrane helix</keyword>
<feature type="transmembrane region" description="Helical" evidence="9">
    <location>
        <begin position="267"/>
        <end position="284"/>
    </location>
</feature>
<feature type="transmembrane region" description="Helical" evidence="9">
    <location>
        <begin position="440"/>
        <end position="460"/>
    </location>
</feature>
<feature type="domain" description="Na+/H+ antiporter NhaC-like C-terminal" evidence="10">
    <location>
        <begin position="169"/>
        <end position="460"/>
    </location>
</feature>
<dbReference type="EMBL" id="JAVBVO010000003">
    <property type="protein sequence ID" value="MDZ5758908.1"/>
    <property type="molecule type" value="Genomic_DNA"/>
</dbReference>
<evidence type="ECO:0000256" key="7">
    <source>
        <dbReference type="ARBA" id="ARBA00023136"/>
    </source>
</evidence>
<feature type="transmembrane region" description="Helical" evidence="9">
    <location>
        <begin position="146"/>
        <end position="172"/>
    </location>
</feature>
<feature type="transmembrane region" description="Helical" evidence="9">
    <location>
        <begin position="242"/>
        <end position="261"/>
    </location>
</feature>
<accession>A0AAW9K9G8</accession>
<name>A0AAW9K9G8_CARML</name>
<dbReference type="GO" id="GO:0015297">
    <property type="term" value="F:antiporter activity"/>
    <property type="evidence" value="ECO:0007669"/>
    <property type="project" value="UniProtKB-KW"/>
</dbReference>
<dbReference type="GO" id="GO:0005886">
    <property type="term" value="C:plasma membrane"/>
    <property type="evidence" value="ECO:0007669"/>
    <property type="project" value="UniProtKB-SubCell"/>
</dbReference>
<dbReference type="AlphaFoldDB" id="A0AAW9K9G8"/>
<feature type="transmembrane region" description="Helical" evidence="9">
    <location>
        <begin position="21"/>
        <end position="38"/>
    </location>
</feature>
<dbReference type="NCBIfam" id="TIGR00931">
    <property type="entry name" value="antiport_nhaC"/>
    <property type="match status" value="1"/>
</dbReference>
<reference evidence="11" key="1">
    <citation type="submission" date="2023-08" db="EMBL/GenBank/DDBJ databases">
        <title>Genomic characterization of piscicolin 126 produced by Carnobacterium maltaromaticum CM22 strain isolated from salmon (Salmo salar).</title>
        <authorList>
            <person name="Gonzalez-Gragera E."/>
            <person name="Garcia-Lopez J.D."/>
            <person name="Teso-Perez C."/>
            <person name="Gimenez-Hernandez I."/>
            <person name="Peralta-Sanchez J.M."/>
            <person name="Valdivia E."/>
            <person name="Montalban-Lopez M."/>
            <person name="Martin-Platero A.M."/>
            <person name="Banos A."/>
            <person name="Martinez-Bueno M."/>
        </authorList>
    </citation>
    <scope>NUCLEOTIDE SEQUENCE</scope>
    <source>
        <strain evidence="11">CM22</strain>
    </source>
</reference>
<evidence type="ECO:0000313" key="11">
    <source>
        <dbReference type="EMBL" id="MDZ5758908.1"/>
    </source>
</evidence>
<feature type="transmembrane region" description="Helical" evidence="9">
    <location>
        <begin position="322"/>
        <end position="342"/>
    </location>
</feature>
<protein>
    <submittedName>
        <fullName evidence="11">Na+/H+ antiporter NhaC</fullName>
    </submittedName>
</protein>
<feature type="transmembrane region" description="Helical" evidence="9">
    <location>
        <begin position="81"/>
        <end position="100"/>
    </location>
</feature>
<gene>
    <name evidence="11" type="primary">nhaC</name>
    <name evidence="11" type="ORF">RAK27_09600</name>
</gene>
<keyword evidence="5 9" id="KW-0812">Transmembrane</keyword>
<evidence type="ECO:0000256" key="9">
    <source>
        <dbReference type="SAM" id="Phobius"/>
    </source>
</evidence>
<dbReference type="InterPro" id="IPR018461">
    <property type="entry name" value="Na/H_Antiport_NhaC-like_C"/>
</dbReference>
<evidence type="ECO:0000256" key="5">
    <source>
        <dbReference type="ARBA" id="ARBA00022692"/>
    </source>
</evidence>
<evidence type="ECO:0000313" key="12">
    <source>
        <dbReference type="Proteomes" id="UP001290462"/>
    </source>
</evidence>
<dbReference type="InterPro" id="IPR004770">
    <property type="entry name" value="Na/H_antiport_NhaC"/>
</dbReference>
<keyword evidence="7 9" id="KW-0472">Membrane</keyword>
<evidence type="ECO:0000259" key="10">
    <source>
        <dbReference type="Pfam" id="PF03553"/>
    </source>
</evidence>
<dbReference type="PANTHER" id="PTHR33451:SF6">
    <property type="entry name" value="NA(+)_H(+) ANTIPORTER NHAC"/>
    <property type="match status" value="1"/>
</dbReference>
<evidence type="ECO:0000256" key="8">
    <source>
        <dbReference type="ARBA" id="ARBA00038435"/>
    </source>
</evidence>
<comment type="caution">
    <text evidence="11">The sequence shown here is derived from an EMBL/GenBank/DDBJ whole genome shotgun (WGS) entry which is preliminary data.</text>
</comment>
<comment type="subcellular location">
    <subcellularLocation>
        <location evidence="1">Cell membrane</location>
        <topology evidence="1">Multi-pass membrane protein</topology>
    </subcellularLocation>
</comment>
<dbReference type="PANTHER" id="PTHR33451">
    <property type="entry name" value="MALATE-2H(+)/NA(+)-LACTATE ANTIPORTER"/>
    <property type="match status" value="1"/>
</dbReference>